<organism evidence="1 2">
    <name type="scientific">Hibiscus sabdariffa</name>
    <name type="common">roselle</name>
    <dbReference type="NCBI Taxonomy" id="183260"/>
    <lineage>
        <taxon>Eukaryota</taxon>
        <taxon>Viridiplantae</taxon>
        <taxon>Streptophyta</taxon>
        <taxon>Embryophyta</taxon>
        <taxon>Tracheophyta</taxon>
        <taxon>Spermatophyta</taxon>
        <taxon>Magnoliopsida</taxon>
        <taxon>eudicotyledons</taxon>
        <taxon>Gunneridae</taxon>
        <taxon>Pentapetalae</taxon>
        <taxon>rosids</taxon>
        <taxon>malvids</taxon>
        <taxon>Malvales</taxon>
        <taxon>Malvaceae</taxon>
        <taxon>Malvoideae</taxon>
        <taxon>Hibiscus</taxon>
    </lineage>
</organism>
<dbReference type="Proteomes" id="UP001396334">
    <property type="component" value="Unassembled WGS sequence"/>
</dbReference>
<protein>
    <submittedName>
        <fullName evidence="1">Uncharacterized protein</fullName>
    </submittedName>
</protein>
<comment type="caution">
    <text evidence="1">The sequence shown here is derived from an EMBL/GenBank/DDBJ whole genome shotgun (WGS) entry which is preliminary data.</text>
</comment>
<evidence type="ECO:0000313" key="2">
    <source>
        <dbReference type="Proteomes" id="UP001396334"/>
    </source>
</evidence>
<sequence length="137" mass="15791">MGRRQHSGGEGIHTFSDHVSSKTHECGYFDALRELQCQRHWIDRDISTPLEKFNVEGIEWAKGIVANLNQECLQRISALRFPEYVPHKFHQRLGAYSKEEKFFREADDGVLYGPLECGPDVLWSCRQWASDVSSSYA</sequence>
<proteinExistence type="predicted"/>
<name>A0ABR2S5I8_9ROSI</name>
<reference evidence="1 2" key="1">
    <citation type="journal article" date="2024" name="G3 (Bethesda)">
        <title>Genome assembly of Hibiscus sabdariffa L. provides insights into metabolisms of medicinal natural products.</title>
        <authorList>
            <person name="Kim T."/>
        </authorList>
    </citation>
    <scope>NUCLEOTIDE SEQUENCE [LARGE SCALE GENOMIC DNA]</scope>
    <source>
        <strain evidence="1">TK-2024</strain>
        <tissue evidence="1">Old leaves</tissue>
    </source>
</reference>
<keyword evidence="2" id="KW-1185">Reference proteome</keyword>
<evidence type="ECO:0000313" key="1">
    <source>
        <dbReference type="EMBL" id="KAK9020214.1"/>
    </source>
</evidence>
<gene>
    <name evidence="1" type="ORF">V6N11_054704</name>
</gene>
<accession>A0ABR2S5I8</accession>
<dbReference type="EMBL" id="JBBPBN010000017">
    <property type="protein sequence ID" value="KAK9020214.1"/>
    <property type="molecule type" value="Genomic_DNA"/>
</dbReference>